<evidence type="ECO:0000256" key="7">
    <source>
        <dbReference type="ARBA" id="ARBA00023244"/>
    </source>
</evidence>
<keyword evidence="6 8" id="KW-0413">Isomerase</keyword>
<evidence type="ECO:0000313" key="9">
    <source>
        <dbReference type="EMBL" id="QIS04128.1"/>
    </source>
</evidence>
<evidence type="ECO:0000256" key="8">
    <source>
        <dbReference type="HAMAP-Rule" id="MF_00375"/>
    </source>
</evidence>
<dbReference type="Gene3D" id="3.90.1150.10">
    <property type="entry name" value="Aspartate Aminotransferase, domain 1"/>
    <property type="match status" value="1"/>
</dbReference>
<dbReference type="GO" id="GO:0005737">
    <property type="term" value="C:cytoplasm"/>
    <property type="evidence" value="ECO:0007669"/>
    <property type="project" value="UniProtKB-SubCell"/>
</dbReference>
<dbReference type="NCBIfam" id="NF000818">
    <property type="entry name" value="PRK00062.1"/>
    <property type="match status" value="1"/>
</dbReference>
<proteinExistence type="inferred from homology"/>
<dbReference type="InterPro" id="IPR004639">
    <property type="entry name" value="4pyrrol_synth_GluAld_NH2Trfase"/>
</dbReference>
<keyword evidence="5 8" id="KW-0663">Pyridoxal phosphate</keyword>
<evidence type="ECO:0000256" key="4">
    <source>
        <dbReference type="ARBA" id="ARBA00008981"/>
    </source>
</evidence>
<reference evidence="9 10" key="1">
    <citation type="journal article" date="2019" name="ACS Chem. Biol.">
        <title>Identification and Mobilization of a Cryptic Antibiotic Biosynthesis Gene Locus from a Human-Pathogenic Nocardia Isolate.</title>
        <authorList>
            <person name="Herisse M."/>
            <person name="Ishida K."/>
            <person name="Porter J.L."/>
            <person name="Howden B."/>
            <person name="Hertweck C."/>
            <person name="Stinear T.P."/>
            <person name="Pidot S.J."/>
        </authorList>
    </citation>
    <scope>NUCLEOTIDE SEQUENCE [LARGE SCALE GENOMIC DNA]</scope>
    <source>
        <strain evidence="9 10">AUSMDU00024985</strain>
    </source>
</reference>
<comment type="similarity">
    <text evidence="4 8">Belongs to the class-III pyridoxal-phosphate-dependent aminotransferase family. HemL subfamily.</text>
</comment>
<dbReference type="EC" id="5.4.3.8" evidence="8"/>
<evidence type="ECO:0000256" key="6">
    <source>
        <dbReference type="ARBA" id="ARBA00023235"/>
    </source>
</evidence>
<dbReference type="CDD" id="cd00610">
    <property type="entry name" value="OAT_like"/>
    <property type="match status" value="1"/>
</dbReference>
<dbReference type="HAMAP" id="MF_00375">
    <property type="entry name" value="HemL_aminotrans_3"/>
    <property type="match status" value="1"/>
</dbReference>
<dbReference type="GO" id="GO:0042286">
    <property type="term" value="F:glutamate-1-semialdehyde 2,1-aminomutase activity"/>
    <property type="evidence" value="ECO:0007669"/>
    <property type="project" value="UniProtKB-UniRule"/>
</dbReference>
<dbReference type="Pfam" id="PF00202">
    <property type="entry name" value="Aminotran_3"/>
    <property type="match status" value="1"/>
</dbReference>
<dbReference type="EMBL" id="CP046171">
    <property type="protein sequence ID" value="QIS04128.1"/>
    <property type="molecule type" value="Genomic_DNA"/>
</dbReference>
<dbReference type="GO" id="GO:0030170">
    <property type="term" value="F:pyridoxal phosphate binding"/>
    <property type="evidence" value="ECO:0007669"/>
    <property type="project" value="InterPro"/>
</dbReference>
<dbReference type="InterPro" id="IPR005814">
    <property type="entry name" value="Aminotrans_3"/>
</dbReference>
<feature type="modified residue" description="N6-(pyridoxal phosphate)lysine" evidence="8">
    <location>
        <position position="281"/>
    </location>
</feature>
<dbReference type="PANTHER" id="PTHR43713">
    <property type="entry name" value="GLUTAMATE-1-SEMIALDEHYDE 2,1-AMINOMUTASE"/>
    <property type="match status" value="1"/>
</dbReference>
<comment type="cofactor">
    <cofactor evidence="2 8">
        <name>pyridoxal 5'-phosphate</name>
        <dbReference type="ChEBI" id="CHEBI:597326"/>
    </cofactor>
</comment>
<dbReference type="PANTHER" id="PTHR43713:SF3">
    <property type="entry name" value="GLUTAMATE-1-SEMIALDEHYDE 2,1-AMINOMUTASE 1, CHLOROPLASTIC-RELATED"/>
    <property type="match status" value="1"/>
</dbReference>
<evidence type="ECO:0000256" key="1">
    <source>
        <dbReference type="ARBA" id="ARBA00001579"/>
    </source>
</evidence>
<comment type="subcellular location">
    <subcellularLocation>
        <location evidence="8">Cytoplasm</location>
    </subcellularLocation>
</comment>
<dbReference type="SUPFAM" id="SSF53383">
    <property type="entry name" value="PLP-dependent transferases"/>
    <property type="match status" value="1"/>
</dbReference>
<dbReference type="InterPro" id="IPR015422">
    <property type="entry name" value="PyrdxlP-dep_Trfase_small"/>
</dbReference>
<dbReference type="InterPro" id="IPR015421">
    <property type="entry name" value="PyrdxlP-dep_Trfase_major"/>
</dbReference>
<dbReference type="RefSeq" id="WP_167463245.1">
    <property type="nucleotide sequence ID" value="NZ_CP046171.1"/>
</dbReference>
<dbReference type="GO" id="GO:0008483">
    <property type="term" value="F:transaminase activity"/>
    <property type="evidence" value="ECO:0007669"/>
    <property type="project" value="InterPro"/>
</dbReference>
<evidence type="ECO:0000313" key="10">
    <source>
        <dbReference type="Proteomes" id="UP000501705"/>
    </source>
</evidence>
<name>A0A6G9XT98_NOCBR</name>
<dbReference type="AlphaFoldDB" id="A0A6G9XT98"/>
<accession>A0A6G9XT98</accession>
<dbReference type="Proteomes" id="UP000501705">
    <property type="component" value="Chromosome"/>
</dbReference>
<dbReference type="UniPathway" id="UPA00251">
    <property type="reaction ID" value="UER00317"/>
</dbReference>
<gene>
    <name evidence="8 9" type="primary">hemL</name>
    <name evidence="9" type="ORF">F5X71_18935</name>
</gene>
<sequence>MTASTSNESQFDRARQVIPGGVNSPVRAFGSVGGAPRFIVSAAGPYVTDVEGRDYVDLVASWGPAILGHAHPEVVAAVQDAAARGLSFGATTPAETELAELVVARLGGKRAEGGLIDELRLVSTGTEATMTAIRLARGYTGKSLVVKFAGHYHGHSDGLLAAAGSGVATFGLPASAGVPEPIAAQTIVLPYNDIDAVRAAFAAHPGQIAAVIVEAAAANMGVVAPDDGYNAALATLTHEHDALLILDEVLTGFRVAPDGYWGLENSRATAPYTPDLVAFGKVVGGGVPLAAVGGRRDIMDHLAPDGPVYQAGTLSGNPLAVAAGLATLRLADQKTYDVLDQTSETIRVATAEALTRAGVAHTIQSAGNLFSVLFSPTPARDYAAVQAQEAFRFPPFFHAMLEHGVALPPSVYEAWFVTAAHDDRALTTILDALPHAAKAAAAARPE</sequence>
<comment type="subunit">
    <text evidence="8">Homodimer.</text>
</comment>
<comment type="pathway">
    <text evidence="3">Porphyrin-containing compound metabolism; protoporphyrin-IX biosynthesis; 5-aminolevulinate from L-glutamyl-tRNA(Glu): step 2/2.</text>
</comment>
<evidence type="ECO:0000256" key="5">
    <source>
        <dbReference type="ARBA" id="ARBA00022898"/>
    </source>
</evidence>
<evidence type="ECO:0000256" key="3">
    <source>
        <dbReference type="ARBA" id="ARBA00004819"/>
    </source>
</evidence>
<dbReference type="Gene3D" id="3.40.640.10">
    <property type="entry name" value="Type I PLP-dependent aspartate aminotransferase-like (Major domain)"/>
    <property type="match status" value="1"/>
</dbReference>
<protein>
    <recommendedName>
        <fullName evidence="8">Glutamate-1-semialdehyde 2,1-aminomutase</fullName>
        <shortName evidence="8">GSA</shortName>
        <ecNumber evidence="8">5.4.3.8</ecNumber>
    </recommendedName>
    <alternativeName>
        <fullName evidence="8">Glutamate-1-semialdehyde aminotransferase</fullName>
        <shortName evidence="8">GSA-AT</shortName>
    </alternativeName>
</protein>
<dbReference type="InterPro" id="IPR015424">
    <property type="entry name" value="PyrdxlP-dep_Trfase"/>
</dbReference>
<organism evidence="9 10">
    <name type="scientific">Nocardia brasiliensis</name>
    <dbReference type="NCBI Taxonomy" id="37326"/>
    <lineage>
        <taxon>Bacteria</taxon>
        <taxon>Bacillati</taxon>
        <taxon>Actinomycetota</taxon>
        <taxon>Actinomycetes</taxon>
        <taxon>Mycobacteriales</taxon>
        <taxon>Nocardiaceae</taxon>
        <taxon>Nocardia</taxon>
    </lineage>
</organism>
<keyword evidence="7 8" id="KW-0627">Porphyrin biosynthesis</keyword>
<dbReference type="NCBIfam" id="TIGR00713">
    <property type="entry name" value="hemL"/>
    <property type="match status" value="1"/>
</dbReference>
<keyword evidence="8" id="KW-0963">Cytoplasm</keyword>
<comment type="catalytic activity">
    <reaction evidence="1 8">
        <text>(S)-4-amino-5-oxopentanoate = 5-aminolevulinate</text>
        <dbReference type="Rhea" id="RHEA:14265"/>
        <dbReference type="ChEBI" id="CHEBI:57501"/>
        <dbReference type="ChEBI" id="CHEBI:356416"/>
        <dbReference type="EC" id="5.4.3.8"/>
    </reaction>
</comment>
<dbReference type="FunFam" id="3.40.640.10:FF:000021">
    <property type="entry name" value="Glutamate-1-semialdehyde 2,1-aminomutase"/>
    <property type="match status" value="1"/>
</dbReference>
<dbReference type="GO" id="GO:0006782">
    <property type="term" value="P:protoporphyrinogen IX biosynthetic process"/>
    <property type="evidence" value="ECO:0007669"/>
    <property type="project" value="UniProtKB-UniRule"/>
</dbReference>
<evidence type="ECO:0000256" key="2">
    <source>
        <dbReference type="ARBA" id="ARBA00001933"/>
    </source>
</evidence>